<gene>
    <name evidence="1" type="ORF">BJ212DRAFT_1480034</name>
</gene>
<comment type="caution">
    <text evidence="1">The sequence shown here is derived from an EMBL/GenBank/DDBJ whole genome shotgun (WGS) entry which is preliminary data.</text>
</comment>
<sequence length="234" mass="25968">METEIGPARHNPLDAQRFDPLRRTRTRLVSLLNTSTSKLMMRQGLCVRTERASVDDMWPDHKVVVDPFEAGGSDSEGSCPLPSFTSTEARATSLTPIDIYDHDDIVVTRTIIHPNPNPHRGPTRMLSRTRMVFTCMFSCSPSPTNAYSPFPSSSSVSPRSTPLSRSTSLVLRALNCFSTSSAFDSDADDIKIHRRERPVLLVIVKETRERYEDDRAFKEIVGSVFPAAGVRGGA</sequence>
<proteinExistence type="predicted"/>
<keyword evidence="2" id="KW-1185">Reference proteome</keyword>
<dbReference type="Proteomes" id="UP000807769">
    <property type="component" value="Unassembled WGS sequence"/>
</dbReference>
<protein>
    <submittedName>
        <fullName evidence="1">Uncharacterized protein</fullName>
    </submittedName>
</protein>
<name>A0A9P7JEU4_9AGAM</name>
<reference evidence="1" key="1">
    <citation type="journal article" date="2020" name="New Phytol.">
        <title>Comparative genomics reveals dynamic genome evolution in host specialist ectomycorrhizal fungi.</title>
        <authorList>
            <person name="Lofgren L.A."/>
            <person name="Nguyen N.H."/>
            <person name="Vilgalys R."/>
            <person name="Ruytinx J."/>
            <person name="Liao H.L."/>
            <person name="Branco S."/>
            <person name="Kuo A."/>
            <person name="LaButti K."/>
            <person name="Lipzen A."/>
            <person name="Andreopoulos W."/>
            <person name="Pangilinan J."/>
            <person name="Riley R."/>
            <person name="Hundley H."/>
            <person name="Na H."/>
            <person name="Barry K."/>
            <person name="Grigoriev I.V."/>
            <person name="Stajich J.E."/>
            <person name="Kennedy P.G."/>
        </authorList>
    </citation>
    <scope>NUCLEOTIDE SEQUENCE</scope>
    <source>
        <strain evidence="1">MN1</strain>
    </source>
</reference>
<accession>A0A9P7JEU4</accession>
<dbReference type="AlphaFoldDB" id="A0A9P7JEU4"/>
<evidence type="ECO:0000313" key="2">
    <source>
        <dbReference type="Proteomes" id="UP000807769"/>
    </source>
</evidence>
<evidence type="ECO:0000313" key="1">
    <source>
        <dbReference type="EMBL" id="KAG1818214.1"/>
    </source>
</evidence>
<dbReference type="RefSeq" id="XP_041194274.1">
    <property type="nucleotide sequence ID" value="XM_041339996.1"/>
</dbReference>
<dbReference type="GeneID" id="64634012"/>
<dbReference type="OrthoDB" id="2679829at2759"/>
<organism evidence="1 2">
    <name type="scientific">Suillus subaureus</name>
    <dbReference type="NCBI Taxonomy" id="48587"/>
    <lineage>
        <taxon>Eukaryota</taxon>
        <taxon>Fungi</taxon>
        <taxon>Dikarya</taxon>
        <taxon>Basidiomycota</taxon>
        <taxon>Agaricomycotina</taxon>
        <taxon>Agaricomycetes</taxon>
        <taxon>Agaricomycetidae</taxon>
        <taxon>Boletales</taxon>
        <taxon>Suillineae</taxon>
        <taxon>Suillaceae</taxon>
        <taxon>Suillus</taxon>
    </lineage>
</organism>
<dbReference type="EMBL" id="JABBWG010000012">
    <property type="protein sequence ID" value="KAG1818214.1"/>
    <property type="molecule type" value="Genomic_DNA"/>
</dbReference>